<proteinExistence type="predicted"/>
<organism evidence="6 7">
    <name type="scientific">Apiospora saccharicola</name>
    <dbReference type="NCBI Taxonomy" id="335842"/>
    <lineage>
        <taxon>Eukaryota</taxon>
        <taxon>Fungi</taxon>
        <taxon>Dikarya</taxon>
        <taxon>Ascomycota</taxon>
        <taxon>Pezizomycotina</taxon>
        <taxon>Sordariomycetes</taxon>
        <taxon>Xylariomycetidae</taxon>
        <taxon>Amphisphaeriales</taxon>
        <taxon>Apiosporaceae</taxon>
        <taxon>Apiospora</taxon>
    </lineage>
</organism>
<dbReference type="Pfam" id="PF00890">
    <property type="entry name" value="FAD_binding_2"/>
    <property type="match status" value="1"/>
</dbReference>
<keyword evidence="2" id="KW-0285">Flavoprotein</keyword>
<evidence type="ECO:0000256" key="3">
    <source>
        <dbReference type="ARBA" id="ARBA00022827"/>
    </source>
</evidence>
<sequence length="540" mass="57520">MSETPEPNSPAVQPDVIVVGGGLAGLCAALAAAEHGATVVLLDAAHGGGSTAISGGVLYAGGGTAQQRAAGYGHDTPDNMFRYLREEIGLGHQNHNNTNTQEEGAPVSEATLRRFCDESVARMEWLQRHGVVFAADLCPFRTSYPTDRYGLYFSGNERAHPYAQLAAPAPRGHRVVGGRALFESAVRMGIRFEFASRATELLFDSGTVQGVCYRAMDPSTAEFARHKGLAASAAGWHQISVGFLANWYDRRAEALWERHATERTMTAPAVILAAGGFGMNRDMMKDNIPGSSRVAPLGTAGDDGSGIQLGQSVGGAVSHMHRLSVWRLLYPPEALVEGVVVSPKGERIAGEDLYGASLSNAMVEKADGRGYLILDSTQWAKAKGQIWEQTQMPWRAFICYLLYWAYQRGSSLEALAQKLGVEPTTLEATVGAYNKAITGNKPDPVGKLCYRTLITKGPFYGIDVSLRPSGMLMAPALPLGGLRVEESTGLVMNEEGGTIPGLYAAGRNAVGICSNTYVSGLALADCVFSGKRAGDCVKSR</sequence>
<dbReference type="PRINTS" id="PR00411">
    <property type="entry name" value="PNDRDTASEI"/>
</dbReference>
<evidence type="ECO:0000256" key="2">
    <source>
        <dbReference type="ARBA" id="ARBA00022630"/>
    </source>
</evidence>
<name>A0ABR1UK31_9PEZI</name>
<evidence type="ECO:0000313" key="7">
    <source>
        <dbReference type="Proteomes" id="UP001446871"/>
    </source>
</evidence>
<evidence type="ECO:0000313" key="6">
    <source>
        <dbReference type="EMBL" id="KAK8059258.1"/>
    </source>
</evidence>
<dbReference type="InterPro" id="IPR036188">
    <property type="entry name" value="FAD/NAD-bd_sf"/>
</dbReference>
<keyword evidence="4" id="KW-0560">Oxidoreductase</keyword>
<comment type="cofactor">
    <cofactor evidence="1">
        <name>FAD</name>
        <dbReference type="ChEBI" id="CHEBI:57692"/>
    </cofactor>
</comment>
<dbReference type="SUPFAM" id="SSF51905">
    <property type="entry name" value="FAD/NAD(P)-binding domain"/>
    <property type="match status" value="1"/>
</dbReference>
<dbReference type="InterPro" id="IPR003953">
    <property type="entry name" value="FAD-dep_OxRdtase_2_FAD-bd"/>
</dbReference>
<dbReference type="Proteomes" id="UP001446871">
    <property type="component" value="Unassembled WGS sequence"/>
</dbReference>
<dbReference type="Gene3D" id="3.50.50.60">
    <property type="entry name" value="FAD/NAD(P)-binding domain"/>
    <property type="match status" value="2"/>
</dbReference>
<dbReference type="InterPro" id="IPR050315">
    <property type="entry name" value="FAD-oxidoreductase_2"/>
</dbReference>
<dbReference type="PANTHER" id="PTHR43400:SF10">
    <property type="entry name" value="3-OXOSTEROID 1-DEHYDROGENASE"/>
    <property type="match status" value="1"/>
</dbReference>
<keyword evidence="3" id="KW-0274">FAD</keyword>
<evidence type="ECO:0000256" key="4">
    <source>
        <dbReference type="ARBA" id="ARBA00023002"/>
    </source>
</evidence>
<dbReference type="SUPFAM" id="SSF56425">
    <property type="entry name" value="Succinate dehydrogenase/fumarate reductase flavoprotein, catalytic domain"/>
    <property type="match status" value="1"/>
</dbReference>
<evidence type="ECO:0000259" key="5">
    <source>
        <dbReference type="Pfam" id="PF00890"/>
    </source>
</evidence>
<evidence type="ECO:0000256" key="1">
    <source>
        <dbReference type="ARBA" id="ARBA00001974"/>
    </source>
</evidence>
<accession>A0ABR1UK31</accession>
<dbReference type="PANTHER" id="PTHR43400">
    <property type="entry name" value="FUMARATE REDUCTASE"/>
    <property type="match status" value="1"/>
</dbReference>
<dbReference type="InterPro" id="IPR027477">
    <property type="entry name" value="Succ_DH/fumarate_Rdtase_cat_sf"/>
</dbReference>
<dbReference type="EMBL" id="JAQQWM010000006">
    <property type="protein sequence ID" value="KAK8059258.1"/>
    <property type="molecule type" value="Genomic_DNA"/>
</dbReference>
<dbReference type="Gene3D" id="3.90.700.10">
    <property type="entry name" value="Succinate dehydrogenase/fumarate reductase flavoprotein, catalytic domain"/>
    <property type="match status" value="1"/>
</dbReference>
<keyword evidence="7" id="KW-1185">Reference proteome</keyword>
<comment type="caution">
    <text evidence="6">The sequence shown here is derived from an EMBL/GenBank/DDBJ whole genome shotgun (WGS) entry which is preliminary data.</text>
</comment>
<protein>
    <recommendedName>
        <fullName evidence="5">FAD-dependent oxidoreductase 2 FAD-binding domain-containing protein</fullName>
    </recommendedName>
</protein>
<gene>
    <name evidence="6" type="ORF">PG996_009188</name>
</gene>
<feature type="domain" description="FAD-dependent oxidoreductase 2 FAD-binding" evidence="5">
    <location>
        <begin position="15"/>
        <end position="512"/>
    </location>
</feature>
<dbReference type="NCBIfam" id="NF005511">
    <property type="entry name" value="PRK07121.1-4"/>
    <property type="match status" value="1"/>
</dbReference>
<reference evidence="6 7" key="1">
    <citation type="submission" date="2023-01" db="EMBL/GenBank/DDBJ databases">
        <title>Analysis of 21 Apiospora genomes using comparative genomics revels a genus with tremendous synthesis potential of carbohydrate active enzymes and secondary metabolites.</title>
        <authorList>
            <person name="Sorensen T."/>
        </authorList>
    </citation>
    <scope>NUCLEOTIDE SEQUENCE [LARGE SCALE GENOMIC DNA]</scope>
    <source>
        <strain evidence="6 7">CBS 83171</strain>
    </source>
</reference>